<gene>
    <name evidence="1" type="ORF">ACFQQG_19175</name>
</gene>
<dbReference type="Proteomes" id="UP001596445">
    <property type="component" value="Unassembled WGS sequence"/>
</dbReference>
<protein>
    <submittedName>
        <fullName evidence="1">Uncharacterized protein</fullName>
    </submittedName>
</protein>
<evidence type="ECO:0000313" key="2">
    <source>
        <dbReference type="Proteomes" id="UP001596445"/>
    </source>
</evidence>
<name>A0ABD5W2Z8_9EURY</name>
<sequence length="114" mass="12501">MDDGTAVIHRYKQGEYAGEEVHATVEGVIFDTMDSCGHHRVPHVKLTKIFVVMTLGRAKGMAAPAGGVLKPKTVNSRNLRKLSVECLWHCLVEGLRSEQVIVSGCHSQTCSTKR</sequence>
<dbReference type="EMBL" id="JBHSZI010000004">
    <property type="protein sequence ID" value="MFC7059938.1"/>
    <property type="molecule type" value="Genomic_DNA"/>
</dbReference>
<evidence type="ECO:0000313" key="1">
    <source>
        <dbReference type="EMBL" id="MFC7059938.1"/>
    </source>
</evidence>
<dbReference type="AlphaFoldDB" id="A0ABD5W2Z8"/>
<accession>A0ABD5W2Z8</accession>
<proteinExistence type="predicted"/>
<keyword evidence="2" id="KW-1185">Reference proteome</keyword>
<comment type="caution">
    <text evidence="1">The sequence shown here is derived from an EMBL/GenBank/DDBJ whole genome shotgun (WGS) entry which is preliminary data.</text>
</comment>
<reference evidence="1 2" key="1">
    <citation type="journal article" date="2019" name="Int. J. Syst. Evol. Microbiol.">
        <title>The Global Catalogue of Microorganisms (GCM) 10K type strain sequencing project: providing services to taxonomists for standard genome sequencing and annotation.</title>
        <authorList>
            <consortium name="The Broad Institute Genomics Platform"/>
            <consortium name="The Broad Institute Genome Sequencing Center for Infectious Disease"/>
            <person name="Wu L."/>
            <person name="Ma J."/>
        </authorList>
    </citation>
    <scope>NUCLEOTIDE SEQUENCE [LARGE SCALE GENOMIC DNA]</scope>
    <source>
        <strain evidence="1 2">JCM 30072</strain>
    </source>
</reference>
<dbReference type="RefSeq" id="WP_382187327.1">
    <property type="nucleotide sequence ID" value="NZ_JBHSZI010000004.1"/>
</dbReference>
<organism evidence="1 2">
    <name type="scientific">Halovenus salina</name>
    <dbReference type="NCBI Taxonomy" id="1510225"/>
    <lineage>
        <taxon>Archaea</taxon>
        <taxon>Methanobacteriati</taxon>
        <taxon>Methanobacteriota</taxon>
        <taxon>Stenosarchaea group</taxon>
        <taxon>Halobacteria</taxon>
        <taxon>Halobacteriales</taxon>
        <taxon>Haloarculaceae</taxon>
        <taxon>Halovenus</taxon>
    </lineage>
</organism>